<feature type="compositionally biased region" description="Polar residues" evidence="1">
    <location>
        <begin position="214"/>
        <end position="234"/>
    </location>
</feature>
<evidence type="ECO:0000313" key="4">
    <source>
        <dbReference type="EMBL" id="ETW47601.1"/>
    </source>
</evidence>
<reference evidence="4 5" key="2">
    <citation type="submission" date="2013-02" db="EMBL/GenBank/DDBJ databases">
        <title>The Genome Sequence of Plasmodium falciparum MaliPS096_E11.</title>
        <authorList>
            <consortium name="The Broad Institute Genome Sequencing Platform"/>
            <consortium name="The Broad Institute Genome Sequencing Center for Infectious Disease"/>
            <person name="Neafsey D."/>
            <person name="Cheeseman I."/>
            <person name="Volkman S."/>
            <person name="Adams J."/>
            <person name="Walker B."/>
            <person name="Young S.K."/>
            <person name="Zeng Q."/>
            <person name="Gargeya S."/>
            <person name="Fitzgerald M."/>
            <person name="Haas B."/>
            <person name="Abouelleil A."/>
            <person name="Alvarado L."/>
            <person name="Arachchi H.M."/>
            <person name="Berlin A.M."/>
            <person name="Chapman S.B."/>
            <person name="Dewar J."/>
            <person name="Goldberg J."/>
            <person name="Griggs A."/>
            <person name="Gujja S."/>
            <person name="Hansen M."/>
            <person name="Howarth C."/>
            <person name="Imamovic A."/>
            <person name="Larimer J."/>
            <person name="McCowan C."/>
            <person name="Murphy C."/>
            <person name="Neiman D."/>
            <person name="Pearson M."/>
            <person name="Priest M."/>
            <person name="Roberts A."/>
            <person name="Saif S."/>
            <person name="Shea T."/>
            <person name="Sisk P."/>
            <person name="Sykes S."/>
            <person name="Wortman J."/>
            <person name="Nusbaum C."/>
            <person name="Birren B."/>
        </authorList>
    </citation>
    <scope>NUCLEOTIDE SEQUENCE [LARGE SCALE GENOMIC DNA]</scope>
    <source>
        <strain evidence="4 5">MaliPS096_E11</strain>
    </source>
</reference>
<feature type="compositionally biased region" description="Basic and acidic residues" evidence="1">
    <location>
        <begin position="72"/>
        <end position="81"/>
    </location>
</feature>
<name>A0A024WM42_PLAFA</name>
<feature type="compositionally biased region" description="Polar residues" evidence="1">
    <location>
        <begin position="193"/>
        <end position="207"/>
    </location>
</feature>
<protein>
    <recommendedName>
        <fullName evidence="3">Merozoite surface protein C-terminal domain-containing protein</fullName>
    </recommendedName>
</protein>
<dbReference type="OrthoDB" id="378038at2759"/>
<reference evidence="4 5" key="1">
    <citation type="submission" date="2013-02" db="EMBL/GenBank/DDBJ databases">
        <title>The Genome Annotation of Plasmodium falciparum MaliPS096_E11.</title>
        <authorList>
            <consortium name="The Broad Institute Genome Sequencing Platform"/>
            <consortium name="The Broad Institute Genome Sequencing Center for Infectious Disease"/>
            <person name="Neafsey D."/>
            <person name="Hoffman S."/>
            <person name="Volkman S."/>
            <person name="Rosenthal P."/>
            <person name="Walker B."/>
            <person name="Young S.K."/>
            <person name="Zeng Q."/>
            <person name="Gargeya S."/>
            <person name="Fitzgerald M."/>
            <person name="Haas B."/>
            <person name="Abouelleil A."/>
            <person name="Allen A.W."/>
            <person name="Alvarado L."/>
            <person name="Arachchi H.M."/>
            <person name="Berlin A.M."/>
            <person name="Chapman S.B."/>
            <person name="Gainer-Dewar J."/>
            <person name="Goldberg J."/>
            <person name="Griggs A."/>
            <person name="Gujja S."/>
            <person name="Hansen M."/>
            <person name="Howarth C."/>
            <person name="Imamovic A."/>
            <person name="Ireland A."/>
            <person name="Larimer J."/>
            <person name="McCowan C."/>
            <person name="Murphy C."/>
            <person name="Pearson M."/>
            <person name="Poon T.W."/>
            <person name="Priest M."/>
            <person name="Roberts A."/>
            <person name="Saif S."/>
            <person name="Shea T."/>
            <person name="Sisk P."/>
            <person name="Sykes S."/>
            <person name="Wortman J."/>
            <person name="Nusbaum C."/>
            <person name="Birren B."/>
        </authorList>
    </citation>
    <scope>NUCLEOTIDE SEQUENCE [LARGE SCALE GENOMIC DNA]</scope>
    <source>
        <strain evidence="4 5">MaliPS096_E11</strain>
    </source>
</reference>
<sequence length="402" mass="47501">MQSEFFICVTFFFVLLHYISCNKPTRNISVKSNKDKDELNNIKEKLDLINNSIKDKVIENFKEDIELLKKKVDDLEKRKSDNTLGKRQKKEDDDDEEETDEDDDEDSDEDDEDSDEQEELNVEPKEREDEQEETDDEQKETEDEQKEMNKKKQKMNKKKQKMKQNNDNETNEENEDNDENEEEIEVTDVEFVGQSTNKNVRNNMIRNSNKDIKSSSQNSSIKAQNSSTKIGNTPTKLSTQNTKSNSTSNQLITQLQSEKSSSKVDNNKNNTNEIKYMDKLCDDVLTELKEKDNVDNNMNHSKYNNLKKEFSTFTMNQNECDLIKKLIITFSQENVEMKRDSIKEIFLKALDDKKYREVFKNFMYGVYSYAKRHNYLDIEKMEKNERAYKKLFENTLNLLDTI</sequence>
<feature type="compositionally biased region" description="Basic residues" evidence="1">
    <location>
        <begin position="149"/>
        <end position="162"/>
    </location>
</feature>
<feature type="chain" id="PRO_5001537307" description="Merozoite surface protein C-terminal domain-containing protein" evidence="2">
    <location>
        <begin position="22"/>
        <end position="402"/>
    </location>
</feature>
<feature type="region of interest" description="Disordered" evidence="1">
    <location>
        <begin position="72"/>
        <end position="270"/>
    </location>
</feature>
<organism evidence="4 5">
    <name type="scientific">Plasmodium falciparum MaliPS096_E11</name>
    <dbReference type="NCBI Taxonomy" id="1036727"/>
    <lineage>
        <taxon>Eukaryota</taxon>
        <taxon>Sar</taxon>
        <taxon>Alveolata</taxon>
        <taxon>Apicomplexa</taxon>
        <taxon>Aconoidasida</taxon>
        <taxon>Haemosporida</taxon>
        <taxon>Plasmodiidae</taxon>
        <taxon>Plasmodium</taxon>
        <taxon>Plasmodium (Laverania)</taxon>
    </lineage>
</organism>
<evidence type="ECO:0000259" key="3">
    <source>
        <dbReference type="Pfam" id="PF12948"/>
    </source>
</evidence>
<keyword evidence="2" id="KW-0732">Signal</keyword>
<dbReference type="Proteomes" id="UP000030699">
    <property type="component" value="Unassembled WGS sequence"/>
</dbReference>
<accession>A0A024WM42</accession>
<dbReference type="AlphaFoldDB" id="A0A024WM42"/>
<evidence type="ECO:0000256" key="2">
    <source>
        <dbReference type="SAM" id="SignalP"/>
    </source>
</evidence>
<dbReference type="EMBL" id="KI925605">
    <property type="protein sequence ID" value="ETW47601.1"/>
    <property type="molecule type" value="Genomic_DNA"/>
</dbReference>
<evidence type="ECO:0000313" key="5">
    <source>
        <dbReference type="Proteomes" id="UP000030699"/>
    </source>
</evidence>
<evidence type="ECO:0000256" key="1">
    <source>
        <dbReference type="SAM" id="MobiDB-lite"/>
    </source>
</evidence>
<feature type="compositionally biased region" description="Acidic residues" evidence="1">
    <location>
        <begin position="169"/>
        <end position="188"/>
    </location>
</feature>
<feature type="signal peptide" evidence="2">
    <location>
        <begin position="1"/>
        <end position="21"/>
    </location>
</feature>
<feature type="compositionally biased region" description="Low complexity" evidence="1">
    <location>
        <begin position="235"/>
        <end position="259"/>
    </location>
</feature>
<dbReference type="InterPro" id="IPR024781">
    <property type="entry name" value="MSP_C"/>
</dbReference>
<feature type="compositionally biased region" description="Acidic residues" evidence="1">
    <location>
        <begin position="92"/>
        <end position="121"/>
    </location>
</feature>
<feature type="domain" description="Merozoite surface protein C-terminal" evidence="3">
    <location>
        <begin position="274"/>
        <end position="397"/>
    </location>
</feature>
<gene>
    <name evidence="4" type="ORF">PFMALIP_04463</name>
</gene>
<proteinExistence type="predicted"/>
<dbReference type="Pfam" id="PF12948">
    <property type="entry name" value="MSP7_C"/>
    <property type="match status" value="1"/>
</dbReference>
<feature type="compositionally biased region" description="Acidic residues" evidence="1">
    <location>
        <begin position="129"/>
        <end position="145"/>
    </location>
</feature>